<keyword evidence="1" id="KW-1133">Transmembrane helix</keyword>
<keyword evidence="1" id="KW-0812">Transmembrane</keyword>
<accession>A0A811RSW7</accession>
<gene>
    <name evidence="2" type="ORF">NCGR_LOCUS56095</name>
</gene>
<evidence type="ECO:0000313" key="3">
    <source>
        <dbReference type="Proteomes" id="UP000604825"/>
    </source>
</evidence>
<keyword evidence="1" id="KW-0472">Membrane</keyword>
<evidence type="ECO:0000256" key="1">
    <source>
        <dbReference type="SAM" id="Phobius"/>
    </source>
</evidence>
<reference evidence="2" key="1">
    <citation type="submission" date="2020-10" db="EMBL/GenBank/DDBJ databases">
        <authorList>
            <person name="Han B."/>
            <person name="Lu T."/>
            <person name="Zhao Q."/>
            <person name="Huang X."/>
            <person name="Zhao Y."/>
        </authorList>
    </citation>
    <scope>NUCLEOTIDE SEQUENCE</scope>
</reference>
<dbReference type="OrthoDB" id="10517056at2759"/>
<organism evidence="2 3">
    <name type="scientific">Miscanthus lutarioriparius</name>
    <dbReference type="NCBI Taxonomy" id="422564"/>
    <lineage>
        <taxon>Eukaryota</taxon>
        <taxon>Viridiplantae</taxon>
        <taxon>Streptophyta</taxon>
        <taxon>Embryophyta</taxon>
        <taxon>Tracheophyta</taxon>
        <taxon>Spermatophyta</taxon>
        <taxon>Magnoliopsida</taxon>
        <taxon>Liliopsida</taxon>
        <taxon>Poales</taxon>
        <taxon>Poaceae</taxon>
        <taxon>PACMAD clade</taxon>
        <taxon>Panicoideae</taxon>
        <taxon>Andropogonodae</taxon>
        <taxon>Andropogoneae</taxon>
        <taxon>Saccharinae</taxon>
        <taxon>Miscanthus</taxon>
    </lineage>
</organism>
<feature type="transmembrane region" description="Helical" evidence="1">
    <location>
        <begin position="194"/>
        <end position="219"/>
    </location>
</feature>
<protein>
    <submittedName>
        <fullName evidence="2">Uncharacterized protein</fullName>
    </submittedName>
</protein>
<feature type="transmembrane region" description="Helical" evidence="1">
    <location>
        <begin position="166"/>
        <end position="187"/>
    </location>
</feature>
<proteinExistence type="predicted"/>
<dbReference type="AlphaFoldDB" id="A0A811RSW7"/>
<sequence length="316" mass="33097">MGNICSRRNGGPNDEENAMALSFANAASTGARQAVMDAVQKAQHRGRESGEIVPAEALISGILPTTTAQVAAAKGAKEAIEDRARELNVLSRFASPLKEVKFAASSGAREGLKAAEILFRHDDIEGHARENMSLEVAAAAAGAGAWVSCLVAAQTHLTPAPNASKYTALLGSMLGGSMPTSAALYGLLNASSDLVKLCIFGGITLGVFVISSGLIAGLLGTMNGTVRFTKIATITAVSIVLIFFTVVPYFPLTSLHSPRQQKCFTRINWPARVFNAAGAVLQQALDPGGAQCALDTDRPWGLHAVTPLFLHHVKNH</sequence>
<dbReference type="EMBL" id="CAJGYO010000016">
    <property type="protein sequence ID" value="CAD6272825.1"/>
    <property type="molecule type" value="Genomic_DNA"/>
</dbReference>
<feature type="transmembrane region" description="Helical" evidence="1">
    <location>
        <begin position="136"/>
        <end position="154"/>
    </location>
</feature>
<comment type="caution">
    <text evidence="2">The sequence shown here is derived from an EMBL/GenBank/DDBJ whole genome shotgun (WGS) entry which is preliminary data.</text>
</comment>
<keyword evidence="3" id="KW-1185">Reference proteome</keyword>
<feature type="transmembrane region" description="Helical" evidence="1">
    <location>
        <begin position="231"/>
        <end position="252"/>
    </location>
</feature>
<evidence type="ECO:0000313" key="2">
    <source>
        <dbReference type="EMBL" id="CAD6272825.1"/>
    </source>
</evidence>
<dbReference type="Proteomes" id="UP000604825">
    <property type="component" value="Unassembled WGS sequence"/>
</dbReference>
<name>A0A811RSW7_9POAL</name>